<proteinExistence type="predicted"/>
<organism evidence="3 4">
    <name type="scientific">Polypterus senegalus</name>
    <name type="common">Senegal bichir</name>
    <dbReference type="NCBI Taxonomy" id="55291"/>
    <lineage>
        <taxon>Eukaryota</taxon>
        <taxon>Metazoa</taxon>
        <taxon>Chordata</taxon>
        <taxon>Craniata</taxon>
        <taxon>Vertebrata</taxon>
        <taxon>Euteleostomi</taxon>
        <taxon>Actinopterygii</taxon>
        <taxon>Polypteriformes</taxon>
        <taxon>Polypteridae</taxon>
        <taxon>Polypterus</taxon>
    </lineage>
</organism>
<feature type="compositionally biased region" description="Polar residues" evidence="2">
    <location>
        <begin position="43"/>
        <end position="53"/>
    </location>
</feature>
<protein>
    <submittedName>
        <fullName evidence="3">CC106 protein</fullName>
    </submittedName>
</protein>
<dbReference type="InterPro" id="IPR031591">
    <property type="entry name" value="CCDC106"/>
</dbReference>
<accession>A0A8X7WZM3</accession>
<dbReference type="Pfam" id="PF15794">
    <property type="entry name" value="CCDC106"/>
    <property type="match status" value="1"/>
</dbReference>
<dbReference type="GO" id="GO:0005654">
    <property type="term" value="C:nucleoplasm"/>
    <property type="evidence" value="ECO:0007669"/>
    <property type="project" value="TreeGrafter"/>
</dbReference>
<evidence type="ECO:0000256" key="2">
    <source>
        <dbReference type="SAM" id="MobiDB-lite"/>
    </source>
</evidence>
<feature type="coiled-coil region" evidence="1">
    <location>
        <begin position="83"/>
        <end position="131"/>
    </location>
</feature>
<dbReference type="AlphaFoldDB" id="A0A8X7WZM3"/>
<evidence type="ECO:0000256" key="1">
    <source>
        <dbReference type="SAM" id="Coils"/>
    </source>
</evidence>
<dbReference type="Proteomes" id="UP000886611">
    <property type="component" value="Unassembled WGS sequence"/>
</dbReference>
<dbReference type="PANTHER" id="PTHR16477:SF5">
    <property type="entry name" value="COILED-COIL DOMAIN-CONTAINING PROTEIN 106-RELATED"/>
    <property type="match status" value="1"/>
</dbReference>
<sequence length="309" mass="35177">MSALWPKKLIRYSPEAEIHSSSAMRKKATVSSMHRFKTEDTDTQQWDSRTSAVASDVEQDDTSSSVVSQTAAESLSPTAILTITKLRCQLESKQERINYLEKQVEDLQQDRNFLRAQIENLTRSAKQSEATGVQYVIHRYKQVLSTFNKKKSMSGAFRHYGIDRNTIANTAPIAELHLAAKEMLGVVGLFNPREETLVKYAQKCANLIESDENLSRKIELMKATGELLPITAKKPKMHYLDHPIQYASLQGNSGPFFRRDVRSLVELRSQHRHNMHFNNNKQQTKLNGLSFSNLLNPDLCGRVLYPSKH</sequence>
<feature type="non-terminal residue" evidence="3">
    <location>
        <position position="1"/>
    </location>
</feature>
<comment type="caution">
    <text evidence="3">The sequence shown here is derived from an EMBL/GenBank/DDBJ whole genome shotgun (WGS) entry which is preliminary data.</text>
</comment>
<dbReference type="EMBL" id="JAATIS010007298">
    <property type="protein sequence ID" value="KAG2458559.1"/>
    <property type="molecule type" value="Genomic_DNA"/>
</dbReference>
<evidence type="ECO:0000313" key="4">
    <source>
        <dbReference type="Proteomes" id="UP000886611"/>
    </source>
</evidence>
<reference evidence="3 4" key="1">
    <citation type="journal article" date="2021" name="Cell">
        <title>Tracing the genetic footprints of vertebrate landing in non-teleost ray-finned fishes.</title>
        <authorList>
            <person name="Bi X."/>
            <person name="Wang K."/>
            <person name="Yang L."/>
            <person name="Pan H."/>
            <person name="Jiang H."/>
            <person name="Wei Q."/>
            <person name="Fang M."/>
            <person name="Yu H."/>
            <person name="Zhu C."/>
            <person name="Cai Y."/>
            <person name="He Y."/>
            <person name="Gan X."/>
            <person name="Zeng H."/>
            <person name="Yu D."/>
            <person name="Zhu Y."/>
            <person name="Jiang H."/>
            <person name="Qiu Q."/>
            <person name="Yang H."/>
            <person name="Zhang Y.E."/>
            <person name="Wang W."/>
            <person name="Zhu M."/>
            <person name="He S."/>
            <person name="Zhang G."/>
        </authorList>
    </citation>
    <scope>NUCLEOTIDE SEQUENCE [LARGE SCALE GENOMIC DNA]</scope>
    <source>
        <strain evidence="3">Bchr_013</strain>
    </source>
</reference>
<feature type="non-terminal residue" evidence="3">
    <location>
        <position position="309"/>
    </location>
</feature>
<feature type="region of interest" description="Disordered" evidence="2">
    <location>
        <begin position="20"/>
        <end position="69"/>
    </location>
</feature>
<keyword evidence="1" id="KW-0175">Coiled coil</keyword>
<gene>
    <name evidence="3" type="primary">Ccdc106_1</name>
    <name evidence="3" type="ORF">GTO96_0018460</name>
</gene>
<evidence type="ECO:0000313" key="3">
    <source>
        <dbReference type="EMBL" id="KAG2458559.1"/>
    </source>
</evidence>
<keyword evidence="4" id="KW-1185">Reference proteome</keyword>
<dbReference type="PANTHER" id="PTHR16477">
    <property type="entry name" value="COILED-COIL DOMAIN-CONTAINING PROTEIN 106"/>
    <property type="match status" value="1"/>
</dbReference>
<name>A0A8X7WZM3_POLSE</name>